<dbReference type="Proteomes" id="UP001602245">
    <property type="component" value="Unassembled WGS sequence"/>
</dbReference>
<dbReference type="SUPFAM" id="SSF52091">
    <property type="entry name" value="SpoIIaa-like"/>
    <property type="match status" value="1"/>
</dbReference>
<dbReference type="PROSITE" id="PS50801">
    <property type="entry name" value="STAS"/>
    <property type="match status" value="1"/>
</dbReference>
<proteinExistence type="predicted"/>
<sequence length="112" mass="12266">MERSLRLTETPTGLAVSGELDACNADILAARVRAMLDGEHPATIRLDLHRLEFIDLTGVRLLYDLHFDAAAADCTLSVSGAPRTTRWILDVLGLQDVFTMAPERRMCAEPGS</sequence>
<evidence type="ECO:0000259" key="1">
    <source>
        <dbReference type="PROSITE" id="PS50801"/>
    </source>
</evidence>
<dbReference type="RefSeq" id="WP_084699307.1">
    <property type="nucleotide sequence ID" value="NZ_JBIAZU010000006.1"/>
</dbReference>
<evidence type="ECO:0000313" key="3">
    <source>
        <dbReference type="Proteomes" id="UP001602245"/>
    </source>
</evidence>
<organism evidence="2 3">
    <name type="scientific">Paractinoplanes globisporus</name>
    <dbReference type="NCBI Taxonomy" id="113565"/>
    <lineage>
        <taxon>Bacteria</taxon>
        <taxon>Bacillati</taxon>
        <taxon>Actinomycetota</taxon>
        <taxon>Actinomycetes</taxon>
        <taxon>Micromonosporales</taxon>
        <taxon>Micromonosporaceae</taxon>
        <taxon>Paractinoplanes</taxon>
    </lineage>
</organism>
<evidence type="ECO:0000313" key="2">
    <source>
        <dbReference type="EMBL" id="MFF5294223.1"/>
    </source>
</evidence>
<feature type="domain" description="STAS" evidence="1">
    <location>
        <begin position="14"/>
        <end position="112"/>
    </location>
</feature>
<dbReference type="Pfam" id="PF13466">
    <property type="entry name" value="STAS_2"/>
    <property type="match status" value="1"/>
</dbReference>
<reference evidence="2 3" key="1">
    <citation type="submission" date="2024-10" db="EMBL/GenBank/DDBJ databases">
        <title>The Natural Products Discovery Center: Release of the First 8490 Sequenced Strains for Exploring Actinobacteria Biosynthetic Diversity.</title>
        <authorList>
            <person name="Kalkreuter E."/>
            <person name="Kautsar S.A."/>
            <person name="Yang D."/>
            <person name="Bader C.D."/>
            <person name="Teijaro C.N."/>
            <person name="Fluegel L."/>
            <person name="Davis C.M."/>
            <person name="Simpson J.R."/>
            <person name="Lauterbach L."/>
            <person name="Steele A.D."/>
            <person name="Gui C."/>
            <person name="Meng S."/>
            <person name="Li G."/>
            <person name="Viehrig K."/>
            <person name="Ye F."/>
            <person name="Su P."/>
            <person name="Kiefer A.F."/>
            <person name="Nichols A."/>
            <person name="Cepeda A.J."/>
            <person name="Yan W."/>
            <person name="Fan B."/>
            <person name="Jiang Y."/>
            <person name="Adhikari A."/>
            <person name="Zheng C.-J."/>
            <person name="Schuster L."/>
            <person name="Cowan T.M."/>
            <person name="Smanski M.J."/>
            <person name="Chevrette M.G."/>
            <person name="De Carvalho L.P.S."/>
            <person name="Shen B."/>
        </authorList>
    </citation>
    <scope>NUCLEOTIDE SEQUENCE [LARGE SCALE GENOMIC DNA]</scope>
    <source>
        <strain evidence="2 3">NPDC000087</strain>
    </source>
</reference>
<comment type="caution">
    <text evidence="2">The sequence shown here is derived from an EMBL/GenBank/DDBJ whole genome shotgun (WGS) entry which is preliminary data.</text>
</comment>
<dbReference type="EMBL" id="JBIAZU010000006">
    <property type="protein sequence ID" value="MFF5294223.1"/>
    <property type="molecule type" value="Genomic_DNA"/>
</dbReference>
<accession>A0ABW6WLR0</accession>
<dbReference type="CDD" id="cd07043">
    <property type="entry name" value="STAS_anti-anti-sigma_factors"/>
    <property type="match status" value="1"/>
</dbReference>
<name>A0ABW6WLR0_9ACTN</name>
<dbReference type="InterPro" id="IPR036513">
    <property type="entry name" value="STAS_dom_sf"/>
</dbReference>
<dbReference type="InterPro" id="IPR058548">
    <property type="entry name" value="MlaB-like_STAS"/>
</dbReference>
<dbReference type="InterPro" id="IPR002645">
    <property type="entry name" value="STAS_dom"/>
</dbReference>
<gene>
    <name evidence="2" type="ORF">ACFY35_32710</name>
</gene>
<dbReference type="Gene3D" id="3.30.750.24">
    <property type="entry name" value="STAS domain"/>
    <property type="match status" value="1"/>
</dbReference>
<keyword evidence="3" id="KW-1185">Reference proteome</keyword>
<protein>
    <submittedName>
        <fullName evidence="2">STAS domain-containing protein</fullName>
    </submittedName>
</protein>